<feature type="compositionally biased region" description="Acidic residues" evidence="1">
    <location>
        <begin position="214"/>
        <end position="224"/>
    </location>
</feature>
<name>A0AAD8RBP3_LOLMU</name>
<proteinExistence type="predicted"/>
<organism evidence="2 3">
    <name type="scientific">Lolium multiflorum</name>
    <name type="common">Italian ryegrass</name>
    <name type="synonym">Lolium perenne subsp. multiflorum</name>
    <dbReference type="NCBI Taxonomy" id="4521"/>
    <lineage>
        <taxon>Eukaryota</taxon>
        <taxon>Viridiplantae</taxon>
        <taxon>Streptophyta</taxon>
        <taxon>Embryophyta</taxon>
        <taxon>Tracheophyta</taxon>
        <taxon>Spermatophyta</taxon>
        <taxon>Magnoliopsida</taxon>
        <taxon>Liliopsida</taxon>
        <taxon>Poales</taxon>
        <taxon>Poaceae</taxon>
        <taxon>BOP clade</taxon>
        <taxon>Pooideae</taxon>
        <taxon>Poodae</taxon>
        <taxon>Poeae</taxon>
        <taxon>Poeae Chloroplast Group 2 (Poeae type)</taxon>
        <taxon>Loliodinae</taxon>
        <taxon>Loliinae</taxon>
        <taxon>Lolium</taxon>
    </lineage>
</organism>
<sequence>MAEITMRVSHVGEWGQNHKPFRPFNPRLIPRTAVHRPIATTTPSAPALRSPCMQGVRRFAKAMHSDDEEAMASLMDEEVATTARDVVGNEEIQSILVTLLAMISEEDKPIIGGSALGRRKSKPRQRIEFLVFGADPYEWMGPLTDVDHQDYSSSRTLHTQLIQSGFMHIYNCWTKQGEKEVMMEDNEEEEEEEDDDDDDTYPMFLEYGDTATGEAEDQEALDDPADDLGWAIADAKRECETEKERLKFE</sequence>
<dbReference type="Proteomes" id="UP001231189">
    <property type="component" value="Unassembled WGS sequence"/>
</dbReference>
<evidence type="ECO:0000313" key="3">
    <source>
        <dbReference type="Proteomes" id="UP001231189"/>
    </source>
</evidence>
<feature type="region of interest" description="Disordered" evidence="1">
    <location>
        <begin position="180"/>
        <end position="224"/>
    </location>
</feature>
<comment type="caution">
    <text evidence="2">The sequence shown here is derived from an EMBL/GenBank/DDBJ whole genome shotgun (WGS) entry which is preliminary data.</text>
</comment>
<evidence type="ECO:0000313" key="2">
    <source>
        <dbReference type="EMBL" id="KAK1616363.1"/>
    </source>
</evidence>
<reference evidence="2" key="1">
    <citation type="submission" date="2023-07" db="EMBL/GenBank/DDBJ databases">
        <title>A chromosome-level genome assembly of Lolium multiflorum.</title>
        <authorList>
            <person name="Chen Y."/>
            <person name="Copetti D."/>
            <person name="Kolliker R."/>
            <person name="Studer B."/>
        </authorList>
    </citation>
    <scope>NUCLEOTIDE SEQUENCE</scope>
    <source>
        <strain evidence="2">02402/16</strain>
        <tissue evidence="2">Leaf</tissue>
    </source>
</reference>
<dbReference type="AlphaFoldDB" id="A0AAD8RBP3"/>
<dbReference type="EMBL" id="JAUUTY010000006">
    <property type="protein sequence ID" value="KAK1616363.1"/>
    <property type="molecule type" value="Genomic_DNA"/>
</dbReference>
<accession>A0AAD8RBP3</accession>
<protein>
    <submittedName>
        <fullName evidence="2">Uncharacterized protein</fullName>
    </submittedName>
</protein>
<feature type="compositionally biased region" description="Acidic residues" evidence="1">
    <location>
        <begin position="183"/>
        <end position="200"/>
    </location>
</feature>
<keyword evidence="3" id="KW-1185">Reference proteome</keyword>
<gene>
    <name evidence="2" type="ORF">QYE76_021880</name>
</gene>
<evidence type="ECO:0000256" key="1">
    <source>
        <dbReference type="SAM" id="MobiDB-lite"/>
    </source>
</evidence>